<name>A0A177EZB8_9EURO</name>
<feature type="transmembrane region" description="Helical" evidence="1">
    <location>
        <begin position="95"/>
        <end position="115"/>
    </location>
</feature>
<keyword evidence="1" id="KW-0472">Membrane</keyword>
<proteinExistence type="predicted"/>
<organism evidence="2 3">
    <name type="scientific">Fonsecaea monophora</name>
    <dbReference type="NCBI Taxonomy" id="254056"/>
    <lineage>
        <taxon>Eukaryota</taxon>
        <taxon>Fungi</taxon>
        <taxon>Dikarya</taxon>
        <taxon>Ascomycota</taxon>
        <taxon>Pezizomycotina</taxon>
        <taxon>Eurotiomycetes</taxon>
        <taxon>Chaetothyriomycetidae</taxon>
        <taxon>Chaetothyriales</taxon>
        <taxon>Herpotrichiellaceae</taxon>
        <taxon>Fonsecaea</taxon>
    </lineage>
</organism>
<feature type="transmembrane region" description="Helical" evidence="1">
    <location>
        <begin position="57"/>
        <end position="75"/>
    </location>
</feature>
<evidence type="ECO:0000313" key="2">
    <source>
        <dbReference type="EMBL" id="OAG36289.1"/>
    </source>
</evidence>
<keyword evidence="1" id="KW-1133">Transmembrane helix</keyword>
<dbReference type="GeneID" id="34604664"/>
<evidence type="ECO:0000313" key="3">
    <source>
        <dbReference type="Proteomes" id="UP000077002"/>
    </source>
</evidence>
<dbReference type="RefSeq" id="XP_022508241.1">
    <property type="nucleotide sequence ID" value="XM_022659464.1"/>
</dbReference>
<comment type="caution">
    <text evidence="2">The sequence shown here is derived from an EMBL/GenBank/DDBJ whole genome shotgun (WGS) entry which is preliminary data.</text>
</comment>
<gene>
    <name evidence="2" type="ORF">AYO21_09531</name>
</gene>
<dbReference type="OrthoDB" id="4166682at2759"/>
<evidence type="ECO:0000256" key="1">
    <source>
        <dbReference type="SAM" id="Phobius"/>
    </source>
</evidence>
<keyword evidence="3" id="KW-1185">Reference proteome</keyword>
<feature type="transmembrane region" description="Helical" evidence="1">
    <location>
        <begin position="20"/>
        <end position="45"/>
    </location>
</feature>
<reference evidence="2 3" key="1">
    <citation type="submission" date="2016-03" db="EMBL/GenBank/DDBJ databases">
        <title>Draft genome sequence of the Fonsecaea monophora CBS 269.37.</title>
        <authorList>
            <person name="Bombassaro A."/>
            <person name="Vinicius W.A."/>
            <person name="De Hoog S."/>
            <person name="Sun J."/>
            <person name="Souza E.M."/>
            <person name="Raittz R.T."/>
            <person name="Costa F."/>
            <person name="Leao A.C."/>
            <person name="Tadra-Sfeir M.Z."/>
            <person name="Baura V."/>
            <person name="Balsanelli E."/>
            <person name="Pedrosa F.O."/>
            <person name="Moreno L.F."/>
            <person name="Steffens M.B."/>
            <person name="Xi L."/>
            <person name="Bocca A.L."/>
            <person name="Felipe M.S."/>
            <person name="Teixeira M."/>
            <person name="Telles Filho F.Q."/>
            <person name="Azevedo C.M."/>
            <person name="Gomes R."/>
            <person name="Vicente V.A."/>
        </authorList>
    </citation>
    <scope>NUCLEOTIDE SEQUENCE [LARGE SCALE GENOMIC DNA]</scope>
    <source>
        <strain evidence="2 3">CBS 269.37</strain>
    </source>
</reference>
<dbReference type="EMBL" id="LVKK01000095">
    <property type="protein sequence ID" value="OAG36289.1"/>
    <property type="molecule type" value="Genomic_DNA"/>
</dbReference>
<accession>A0A177EZB8</accession>
<protein>
    <submittedName>
        <fullName evidence="2">Uncharacterized protein</fullName>
    </submittedName>
</protein>
<dbReference type="AlphaFoldDB" id="A0A177EZB8"/>
<dbReference type="Proteomes" id="UP000077002">
    <property type="component" value="Unassembled WGS sequence"/>
</dbReference>
<sequence length="259" mass="28388">MGVSGVKAVLASKTTFILKAAVTFKAAVTLKAAFIFKAIFIYTALFTGSSCMSFSKMAFYMFCLHILLQGLYILQTTRDTTHAFRLLLDSNDFFAPARPGHGIYVAVICLARFVLPPWKALRPKMNTPVKLIPSVATVAPDGVAAYKVLTEDGLEDNEETVIRLATMAGHSHLTNGMNMRSYLSTAGLKPTALLNAPTIMTMNESSDGTPPLPEHYRQHLRHCQRRQLTYHGISHRPHECFSYPSPAARALSSLGALPS</sequence>
<keyword evidence="1" id="KW-0812">Transmembrane</keyword>